<gene>
    <name evidence="4" type="primary">LOC110769154</name>
</gene>
<dbReference type="AlphaFoldDB" id="A0A6P5TNT8"/>
<evidence type="ECO:0000313" key="4">
    <source>
        <dbReference type="RefSeq" id="XP_021828767.1"/>
    </source>
</evidence>
<dbReference type="PANTHER" id="PTHR45749">
    <property type="match status" value="1"/>
</dbReference>
<dbReference type="RefSeq" id="XP_021828767.1">
    <property type="nucleotide sequence ID" value="XM_021973075.1"/>
</dbReference>
<protein>
    <submittedName>
        <fullName evidence="4">Zinc finger MYM-type protein 1-like</fullName>
    </submittedName>
</protein>
<accession>A0A6P5TNT8</accession>
<evidence type="ECO:0000259" key="2">
    <source>
        <dbReference type="SMART" id="SM00597"/>
    </source>
</evidence>
<evidence type="ECO:0000256" key="1">
    <source>
        <dbReference type="SAM" id="MobiDB-lite"/>
    </source>
</evidence>
<reference evidence="4" key="1">
    <citation type="submission" date="2025-08" db="UniProtKB">
        <authorList>
            <consortium name="RefSeq"/>
        </authorList>
    </citation>
    <scope>IDENTIFICATION</scope>
</reference>
<dbReference type="SUPFAM" id="SSF53098">
    <property type="entry name" value="Ribonuclease H-like"/>
    <property type="match status" value="1"/>
</dbReference>
<dbReference type="InterPro" id="IPR012337">
    <property type="entry name" value="RNaseH-like_sf"/>
</dbReference>
<name>A0A6P5TNT8_PRUAV</name>
<organism evidence="3 4">
    <name type="scientific">Prunus avium</name>
    <name type="common">Cherry</name>
    <name type="synonym">Cerasus avium</name>
    <dbReference type="NCBI Taxonomy" id="42229"/>
    <lineage>
        <taxon>Eukaryota</taxon>
        <taxon>Viridiplantae</taxon>
        <taxon>Streptophyta</taxon>
        <taxon>Embryophyta</taxon>
        <taxon>Tracheophyta</taxon>
        <taxon>Spermatophyta</taxon>
        <taxon>Magnoliopsida</taxon>
        <taxon>eudicotyledons</taxon>
        <taxon>Gunneridae</taxon>
        <taxon>Pentapetalae</taxon>
        <taxon>rosids</taxon>
        <taxon>fabids</taxon>
        <taxon>Rosales</taxon>
        <taxon>Rosaceae</taxon>
        <taxon>Amygdaloideae</taxon>
        <taxon>Amygdaleae</taxon>
        <taxon>Prunus</taxon>
    </lineage>
</organism>
<proteinExistence type="predicted"/>
<sequence>MERFFKRKLSTDSPSPSNPDSSNARPIEVDEILANLQADPGLRTRMTDYSPNIRDEIRRTYLQKGPCQSRSYKFPQTNQSGINIRFIAQWFDEYDWLEYSIAKDVAFCLHCYLFKPNFDQVGGDAFTGVGFNNLKKRKERFNLHVGSAGLSFHGHDESAQSSNKGNYLELLQFLADHDEKVKAVVLENAPGNLKLIAPSIQKDLVKACAKETIGLILSDVKDRYFSIMVDEARDVSIKEQMAMGLRYVNDKGKIIERLVGVQHVTDTTSSALKEAIDEFFSSVNLSFSKLREQGYDGASNMRGEFNGLKTKILRKQPCAFYVHCFAHQLQLALVAVAKKNIDVNSFFTTANSLINVVGASCKRRDALRAQYQEELVKAFENDCLITGRGLNQETSLKRAGNTRWNSHYGTMISIISMFPSMVNVL</sequence>
<dbReference type="Proteomes" id="UP000515124">
    <property type="component" value="Unplaced"/>
</dbReference>
<keyword evidence="3" id="KW-1185">Reference proteome</keyword>
<dbReference type="SMART" id="SM00597">
    <property type="entry name" value="ZnF_TTF"/>
    <property type="match status" value="1"/>
</dbReference>
<dbReference type="KEGG" id="pavi:110769154"/>
<dbReference type="PANTHER" id="PTHR45749:SF36">
    <property type="entry name" value="ZINC FINGER MYM-TYPE PROTEIN 1-LIKE"/>
    <property type="match status" value="1"/>
</dbReference>
<dbReference type="GeneID" id="110769154"/>
<dbReference type="InterPro" id="IPR025398">
    <property type="entry name" value="DUF4371"/>
</dbReference>
<feature type="domain" description="TTF-type" evidence="2">
    <location>
        <begin position="85"/>
        <end position="180"/>
    </location>
</feature>
<feature type="region of interest" description="Disordered" evidence="1">
    <location>
        <begin position="1"/>
        <end position="26"/>
    </location>
</feature>
<evidence type="ECO:0000313" key="3">
    <source>
        <dbReference type="Proteomes" id="UP000515124"/>
    </source>
</evidence>
<feature type="compositionally biased region" description="Low complexity" evidence="1">
    <location>
        <begin position="12"/>
        <end position="23"/>
    </location>
</feature>
<dbReference type="Pfam" id="PF14291">
    <property type="entry name" value="DUF4371"/>
    <property type="match status" value="1"/>
</dbReference>
<dbReference type="InterPro" id="IPR006580">
    <property type="entry name" value="Znf_TTF"/>
</dbReference>